<dbReference type="PANTHER" id="PTHR21725:SF1">
    <property type="entry name" value="E3 UBIQUITIN-PROTEIN LIGASE UBR4"/>
    <property type="match status" value="1"/>
</dbReference>
<organism evidence="1 2">
    <name type="scientific">Brachionus plicatilis</name>
    <name type="common">Marine rotifer</name>
    <name type="synonym">Brachionus muelleri</name>
    <dbReference type="NCBI Taxonomy" id="10195"/>
    <lineage>
        <taxon>Eukaryota</taxon>
        <taxon>Metazoa</taxon>
        <taxon>Spiralia</taxon>
        <taxon>Gnathifera</taxon>
        <taxon>Rotifera</taxon>
        <taxon>Eurotatoria</taxon>
        <taxon>Monogononta</taxon>
        <taxon>Pseudotrocha</taxon>
        <taxon>Ploima</taxon>
        <taxon>Brachionidae</taxon>
        <taxon>Brachionus</taxon>
    </lineage>
</organism>
<reference evidence="1 2" key="1">
    <citation type="journal article" date="2018" name="Sci. Rep.">
        <title>Genomic signatures of local adaptation to the degree of environmental predictability in rotifers.</title>
        <authorList>
            <person name="Franch-Gras L."/>
            <person name="Hahn C."/>
            <person name="Garcia-Roger E.M."/>
            <person name="Carmona M.J."/>
            <person name="Serra M."/>
            <person name="Gomez A."/>
        </authorList>
    </citation>
    <scope>NUCLEOTIDE SEQUENCE [LARGE SCALE GENOMIC DNA]</scope>
    <source>
        <strain evidence="1">HYR1</strain>
    </source>
</reference>
<protein>
    <submittedName>
        <fullName evidence="1">Purity of essence isoform X3</fullName>
    </submittedName>
</protein>
<proteinExistence type="predicted"/>
<sequence>MQSLFAIKNAAKAESDQMQCQILAGIFFKQIGRDMILKFVRTFLLEAFQPQIRWSMHTLVHNLFKNASSQNQIDLYEILMSLWPDAMNVYGAKSAQYCDLVGYFNLKLADDSYHHDYITKLIDSFHTQNRLLQNHPNSLIYESVGELDGLYLESEPCFICNNVEQPTQTLKLNALKVDARFTTSQQIYKLAATYSVQKILFKLSEVRKTKMIQTITVYFTNRQSHSIVDLKMNAKLWSKAKQVRVEPGQSELKVELQLPIVCSSLMFEYVDFYERDSDKSAEAAVLQCPRCSASVPAHPGVCNTCGENVFQCHKCRAIN</sequence>
<accession>A0A3M7SF93</accession>
<dbReference type="PANTHER" id="PTHR21725">
    <property type="entry name" value="E3 UBIQUITIN-PROTEIN LIGASE UBR4"/>
    <property type="match status" value="1"/>
</dbReference>
<dbReference type="AlphaFoldDB" id="A0A3M7SF93"/>
<gene>
    <name evidence="1" type="ORF">BpHYR1_014039</name>
</gene>
<dbReference type="OrthoDB" id="30336at2759"/>
<dbReference type="Proteomes" id="UP000276133">
    <property type="component" value="Unassembled WGS sequence"/>
</dbReference>
<comment type="caution">
    <text evidence="1">The sequence shown here is derived from an EMBL/GenBank/DDBJ whole genome shotgun (WGS) entry which is preliminary data.</text>
</comment>
<evidence type="ECO:0000313" key="1">
    <source>
        <dbReference type="EMBL" id="RNA34248.1"/>
    </source>
</evidence>
<evidence type="ECO:0000313" key="2">
    <source>
        <dbReference type="Proteomes" id="UP000276133"/>
    </source>
</evidence>
<dbReference type="EMBL" id="REGN01001510">
    <property type="protein sequence ID" value="RNA34248.1"/>
    <property type="molecule type" value="Genomic_DNA"/>
</dbReference>
<keyword evidence="2" id="KW-1185">Reference proteome</keyword>
<name>A0A3M7SF93_BRAPC</name>
<dbReference type="STRING" id="10195.A0A3M7SF93"/>
<feature type="non-terminal residue" evidence="1">
    <location>
        <position position="319"/>
    </location>
</feature>
<dbReference type="InterPro" id="IPR045189">
    <property type="entry name" value="UBR4-like"/>
</dbReference>